<dbReference type="GO" id="GO:0008312">
    <property type="term" value="F:7S RNA binding"/>
    <property type="evidence" value="ECO:0007669"/>
    <property type="project" value="InterPro"/>
</dbReference>
<dbReference type="STRING" id="104421.E2AW22"/>
<dbReference type="AlphaFoldDB" id="E2AW22"/>
<keyword evidence="1" id="KW-0733">Signal recognition particle</keyword>
<dbReference type="Proteomes" id="UP000000311">
    <property type="component" value="Unassembled WGS sequence"/>
</dbReference>
<gene>
    <name evidence="2" type="ORF">EAG_01635</name>
</gene>
<reference evidence="2 3" key="1">
    <citation type="journal article" date="2010" name="Science">
        <title>Genomic comparison of the ants Camponotus floridanus and Harpegnathos saltator.</title>
        <authorList>
            <person name="Bonasio R."/>
            <person name="Zhang G."/>
            <person name="Ye C."/>
            <person name="Mutti N.S."/>
            <person name="Fang X."/>
            <person name="Qin N."/>
            <person name="Donahue G."/>
            <person name="Yang P."/>
            <person name="Li Q."/>
            <person name="Li C."/>
            <person name="Zhang P."/>
            <person name="Huang Z."/>
            <person name="Berger S.L."/>
            <person name="Reinberg D."/>
            <person name="Wang J."/>
            <person name="Liebig J."/>
        </authorList>
    </citation>
    <scope>NUCLEOTIDE SEQUENCE [LARGE SCALE GENOMIC DNA]</scope>
    <source>
        <strain evidence="3">C129</strain>
    </source>
</reference>
<dbReference type="GO" id="GO:0006614">
    <property type="term" value="P:SRP-dependent cotranslational protein targeting to membrane"/>
    <property type="evidence" value="ECO:0007669"/>
    <property type="project" value="InterPro"/>
</dbReference>
<sequence length="45" mass="5297">MTYLSSWEEFEKGAERLYLQDPINVCSLTKSYYHILYSSCLIVSD</sequence>
<name>E2AW22_CAMFO</name>
<dbReference type="InterPro" id="IPR009018">
    <property type="entry name" value="Signal_recog_particle_SRP9/14"/>
</dbReference>
<evidence type="ECO:0000313" key="2">
    <source>
        <dbReference type="EMBL" id="EFN62444.1"/>
    </source>
</evidence>
<dbReference type="InParanoid" id="E2AW22"/>
<dbReference type="SUPFAM" id="SSF54762">
    <property type="entry name" value="Signal recognition particle alu RNA binding heterodimer, SRP9/14"/>
    <property type="match status" value="1"/>
</dbReference>
<keyword evidence="1" id="KW-0687">Ribonucleoprotein</keyword>
<evidence type="ECO:0000313" key="3">
    <source>
        <dbReference type="Proteomes" id="UP000000311"/>
    </source>
</evidence>
<dbReference type="GO" id="GO:0005786">
    <property type="term" value="C:signal recognition particle, endoplasmic reticulum targeting"/>
    <property type="evidence" value="ECO:0007669"/>
    <property type="project" value="UniProtKB-KW"/>
</dbReference>
<evidence type="ECO:0000256" key="1">
    <source>
        <dbReference type="ARBA" id="ARBA00023135"/>
    </source>
</evidence>
<feature type="non-terminal residue" evidence="2">
    <location>
        <position position="45"/>
    </location>
</feature>
<accession>E2AW22</accession>
<protein>
    <submittedName>
        <fullName evidence="2">Uncharacterized protein</fullName>
    </submittedName>
</protein>
<dbReference type="EMBL" id="GL443213">
    <property type="protein sequence ID" value="EFN62444.1"/>
    <property type="molecule type" value="Genomic_DNA"/>
</dbReference>
<keyword evidence="3" id="KW-1185">Reference proteome</keyword>
<organism evidence="3">
    <name type="scientific">Camponotus floridanus</name>
    <name type="common">Florida carpenter ant</name>
    <dbReference type="NCBI Taxonomy" id="104421"/>
    <lineage>
        <taxon>Eukaryota</taxon>
        <taxon>Metazoa</taxon>
        <taxon>Ecdysozoa</taxon>
        <taxon>Arthropoda</taxon>
        <taxon>Hexapoda</taxon>
        <taxon>Insecta</taxon>
        <taxon>Pterygota</taxon>
        <taxon>Neoptera</taxon>
        <taxon>Endopterygota</taxon>
        <taxon>Hymenoptera</taxon>
        <taxon>Apocrita</taxon>
        <taxon>Aculeata</taxon>
        <taxon>Formicoidea</taxon>
        <taxon>Formicidae</taxon>
        <taxon>Formicinae</taxon>
        <taxon>Camponotus</taxon>
    </lineage>
</organism>
<proteinExistence type="predicted"/>